<evidence type="ECO:0000313" key="2">
    <source>
        <dbReference type="Proteomes" id="UP000789920"/>
    </source>
</evidence>
<comment type="caution">
    <text evidence="1">The sequence shown here is derived from an EMBL/GenBank/DDBJ whole genome shotgun (WGS) entry which is preliminary data.</text>
</comment>
<dbReference type="EMBL" id="CAJVQC010175027">
    <property type="protein sequence ID" value="CAG8851240.1"/>
    <property type="molecule type" value="Genomic_DNA"/>
</dbReference>
<reference evidence="1" key="1">
    <citation type="submission" date="2021-06" db="EMBL/GenBank/DDBJ databases">
        <authorList>
            <person name="Kallberg Y."/>
            <person name="Tangrot J."/>
            <person name="Rosling A."/>
        </authorList>
    </citation>
    <scope>NUCLEOTIDE SEQUENCE</scope>
    <source>
        <strain evidence="1">MA461A</strain>
    </source>
</reference>
<protein>
    <submittedName>
        <fullName evidence="1">2027_t:CDS:1</fullName>
    </submittedName>
</protein>
<evidence type="ECO:0000313" key="1">
    <source>
        <dbReference type="EMBL" id="CAG8851240.1"/>
    </source>
</evidence>
<gene>
    <name evidence="1" type="ORF">RPERSI_LOCUS36476</name>
</gene>
<proteinExistence type="predicted"/>
<name>A0ACA9T0K7_9GLOM</name>
<feature type="non-terminal residue" evidence="1">
    <location>
        <position position="1"/>
    </location>
</feature>
<feature type="non-terminal residue" evidence="1">
    <location>
        <position position="146"/>
    </location>
</feature>
<keyword evidence="2" id="KW-1185">Reference proteome</keyword>
<dbReference type="Proteomes" id="UP000789920">
    <property type="component" value="Unassembled WGS sequence"/>
</dbReference>
<accession>A0ACA9T0K7</accession>
<organism evidence="1 2">
    <name type="scientific">Racocetra persica</name>
    <dbReference type="NCBI Taxonomy" id="160502"/>
    <lineage>
        <taxon>Eukaryota</taxon>
        <taxon>Fungi</taxon>
        <taxon>Fungi incertae sedis</taxon>
        <taxon>Mucoromycota</taxon>
        <taxon>Glomeromycotina</taxon>
        <taxon>Glomeromycetes</taxon>
        <taxon>Diversisporales</taxon>
        <taxon>Gigasporaceae</taxon>
        <taxon>Racocetra</taxon>
    </lineage>
</organism>
<sequence>PEAVKWPGFTQYFMPVWDQEEIITLWALQYKNKENNEGKELTLELVGSLLDKWGPIPRSVLLKWDDKTYQEKYDNLIAKADLESCMNSIDKAGMPIDTVSGRLVHLDVKSRFTKVVYRFASPMVSNTLIQAYQTKTRSSVRDFIIS</sequence>